<feature type="compositionally biased region" description="Basic and acidic residues" evidence="1">
    <location>
        <begin position="91"/>
        <end position="105"/>
    </location>
</feature>
<dbReference type="GO" id="GO:0003677">
    <property type="term" value="F:DNA binding"/>
    <property type="evidence" value="ECO:0007669"/>
    <property type="project" value="InterPro"/>
</dbReference>
<dbReference type="SUPFAM" id="SSF47413">
    <property type="entry name" value="lambda repressor-like DNA-binding domains"/>
    <property type="match status" value="1"/>
</dbReference>
<organism evidence="4 5">
    <name type="scientific">Streptomyces avermitilis</name>
    <dbReference type="NCBI Taxonomy" id="33903"/>
    <lineage>
        <taxon>Bacteria</taxon>
        <taxon>Bacillati</taxon>
        <taxon>Actinomycetota</taxon>
        <taxon>Actinomycetes</taxon>
        <taxon>Kitasatosporales</taxon>
        <taxon>Streptomycetaceae</taxon>
        <taxon>Streptomyces</taxon>
    </lineage>
</organism>
<feature type="transmembrane region" description="Helical" evidence="2">
    <location>
        <begin position="296"/>
        <end position="318"/>
    </location>
</feature>
<name>A0A4D4MDH8_STRAX</name>
<dbReference type="AlphaFoldDB" id="A0A4D4MDH8"/>
<dbReference type="GeneID" id="41537397"/>
<feature type="region of interest" description="Disordered" evidence="1">
    <location>
        <begin position="91"/>
        <end position="117"/>
    </location>
</feature>
<dbReference type="EMBL" id="BJHX01000003">
    <property type="protein sequence ID" value="GDY70000.1"/>
    <property type="molecule type" value="Genomic_DNA"/>
</dbReference>
<keyword evidence="2" id="KW-0472">Membrane</keyword>
<dbReference type="Pfam" id="PF13560">
    <property type="entry name" value="HTH_31"/>
    <property type="match status" value="1"/>
</dbReference>
<dbReference type="SMART" id="SM00530">
    <property type="entry name" value="HTH_XRE"/>
    <property type="match status" value="1"/>
</dbReference>
<evidence type="ECO:0000256" key="1">
    <source>
        <dbReference type="SAM" id="MobiDB-lite"/>
    </source>
</evidence>
<dbReference type="InterPro" id="IPR010982">
    <property type="entry name" value="Lambda_DNA-bd_dom_sf"/>
</dbReference>
<proteinExistence type="predicted"/>
<dbReference type="Gene3D" id="1.10.260.40">
    <property type="entry name" value="lambda repressor-like DNA-binding domains"/>
    <property type="match status" value="1"/>
</dbReference>
<keyword evidence="2" id="KW-1133">Transmembrane helix</keyword>
<feature type="domain" description="HTH cro/C1-type" evidence="3">
    <location>
        <begin position="22"/>
        <end position="77"/>
    </location>
</feature>
<dbReference type="RefSeq" id="WP_010981646.1">
    <property type="nucleotide sequence ID" value="NZ_BAABTN010000055.1"/>
</dbReference>
<protein>
    <recommendedName>
        <fullName evidence="3">HTH cro/C1-type domain-containing protein</fullName>
    </recommendedName>
</protein>
<evidence type="ECO:0000313" key="4">
    <source>
        <dbReference type="EMBL" id="GDY70000.1"/>
    </source>
</evidence>
<dbReference type="Proteomes" id="UP000302139">
    <property type="component" value="Unassembled WGS sequence"/>
</dbReference>
<gene>
    <name evidence="4" type="ORF">SAV14893_093930</name>
</gene>
<comment type="caution">
    <text evidence="4">The sequence shown here is derived from an EMBL/GenBank/DDBJ whole genome shotgun (WGS) entry which is preliminary data.</text>
</comment>
<accession>A0A4D4MDH8</accession>
<keyword evidence="2" id="KW-0812">Transmembrane</keyword>
<sequence length="319" mass="34941">MARPEKDIPAAAPMEVAELARELRALRRSSGLTYKDLSDKSHYSSAALSTAASGKTVPKWEVVESFVRGCGFTGDLTTWQRLHKNALARAKTEEAAGKVKVRAAEAETGEPDGADERTEVHHPRLLGGLRKPVPAPEAVVPAQPDGLLTLVQQFMDAHMQLDARLPEDPQRVSSLTVDHVHTALALCTTPQDVLSVMRELVADKGLTIGALERRSRKYYPISGATFAHVLNGDELPTTEWLNIFLRACGVDQERTLIWHYTVTRIKIANLRHRKTPPPLTVTPVEPSISADYMRRLLVLTVGVMSVLGATVTAVIATIR</sequence>
<evidence type="ECO:0000259" key="3">
    <source>
        <dbReference type="SMART" id="SM00530"/>
    </source>
</evidence>
<dbReference type="InterPro" id="IPR001387">
    <property type="entry name" value="Cro/C1-type_HTH"/>
</dbReference>
<reference evidence="4 5" key="1">
    <citation type="submission" date="2019-04" db="EMBL/GenBank/DDBJ databases">
        <title>Draft genome sequences of Streptomyces avermitilis NBRC 14893.</title>
        <authorList>
            <person name="Komaki H."/>
            <person name="Tamura T."/>
            <person name="Hosoyama A."/>
        </authorList>
    </citation>
    <scope>NUCLEOTIDE SEQUENCE [LARGE SCALE GENOMIC DNA]</scope>
    <source>
        <strain evidence="4 5">NBRC 14893</strain>
    </source>
</reference>
<evidence type="ECO:0000256" key="2">
    <source>
        <dbReference type="SAM" id="Phobius"/>
    </source>
</evidence>
<evidence type="ECO:0000313" key="5">
    <source>
        <dbReference type="Proteomes" id="UP000302139"/>
    </source>
</evidence>